<dbReference type="EMBL" id="CP002278">
    <property type="protein sequence ID" value="ADP77173.1"/>
    <property type="molecule type" value="Genomic_DNA"/>
</dbReference>
<keyword evidence="1" id="KW-1133">Transmembrane helix</keyword>
<evidence type="ECO:0000313" key="3">
    <source>
        <dbReference type="Proteomes" id="UP000002315"/>
    </source>
</evidence>
<keyword evidence="3" id="KW-1185">Reference proteome</keyword>
<keyword evidence="1" id="KW-0472">Membrane</keyword>
<feature type="transmembrane region" description="Helical" evidence="1">
    <location>
        <begin position="73"/>
        <end position="96"/>
    </location>
</feature>
<dbReference type="Proteomes" id="UP000002315">
    <property type="component" value="Chromosome"/>
</dbReference>
<name>E3GXZ1_METFV</name>
<proteinExistence type="predicted"/>
<protein>
    <submittedName>
        <fullName evidence="2">Uncharacterized protein</fullName>
    </submittedName>
</protein>
<dbReference type="KEGG" id="mfv:Mfer_0371"/>
<dbReference type="HOGENOM" id="CLU_2067844_0_0_2"/>
<dbReference type="STRING" id="523846.Mfer_0371"/>
<sequence length="134" mass="15747">MLLYSININIKYGVWKMGITWFYIAVFLAISDEIHTKIMWDILLDFYILLAGIIKEIVSSNIQVWLIHEILEALFHFIVLSLVFFSVEIGFLAAVVHMTVDIFHELSGREYSWLHHRALHFTVESLFFIMVGIR</sequence>
<keyword evidence="1" id="KW-0812">Transmembrane</keyword>
<feature type="transmembrane region" description="Helical" evidence="1">
    <location>
        <begin position="42"/>
        <end position="67"/>
    </location>
</feature>
<feature type="transmembrane region" description="Helical" evidence="1">
    <location>
        <begin position="12"/>
        <end position="30"/>
    </location>
</feature>
<organism evidence="2 3">
    <name type="scientific">Methanothermus fervidus (strain ATCC 43054 / DSM 2088 / JCM 10308 / V24 S)</name>
    <dbReference type="NCBI Taxonomy" id="523846"/>
    <lineage>
        <taxon>Archaea</taxon>
        <taxon>Methanobacteriati</taxon>
        <taxon>Methanobacteriota</taxon>
        <taxon>Methanomada group</taxon>
        <taxon>Methanobacteria</taxon>
        <taxon>Methanobacteriales</taxon>
        <taxon>Methanothermaceae</taxon>
        <taxon>Methanothermus</taxon>
    </lineage>
</organism>
<accession>E3GXZ1</accession>
<evidence type="ECO:0000256" key="1">
    <source>
        <dbReference type="SAM" id="Phobius"/>
    </source>
</evidence>
<evidence type="ECO:0000313" key="2">
    <source>
        <dbReference type="EMBL" id="ADP77173.1"/>
    </source>
</evidence>
<dbReference type="AlphaFoldDB" id="E3GXZ1"/>
<reference evidence="2 3" key="1">
    <citation type="journal article" date="2010" name="Stand. Genomic Sci.">
        <title>Complete genome sequence of Methanothermus fervidus type strain (V24S).</title>
        <authorList>
            <person name="Anderson I."/>
            <person name="Djao O.D."/>
            <person name="Misra M."/>
            <person name="Chertkov O."/>
            <person name="Nolan M."/>
            <person name="Lucas S."/>
            <person name="Lapidus A."/>
            <person name="Del Rio T.G."/>
            <person name="Tice H."/>
            <person name="Cheng J.F."/>
            <person name="Tapia R."/>
            <person name="Han C."/>
            <person name="Goodwin L."/>
            <person name="Pitluck S."/>
            <person name="Liolios K."/>
            <person name="Ivanova N."/>
            <person name="Mavromatis K."/>
            <person name="Mikhailova N."/>
            <person name="Pati A."/>
            <person name="Brambilla E."/>
            <person name="Chen A."/>
            <person name="Palaniappan K."/>
            <person name="Land M."/>
            <person name="Hauser L."/>
            <person name="Chang Y.J."/>
            <person name="Jeffries C.D."/>
            <person name="Sikorski J."/>
            <person name="Spring S."/>
            <person name="Rohde M."/>
            <person name="Eichinger K."/>
            <person name="Huber H."/>
            <person name="Wirth R."/>
            <person name="Goker M."/>
            <person name="Detter J.C."/>
            <person name="Woyke T."/>
            <person name="Bristow J."/>
            <person name="Eisen J.A."/>
            <person name="Markowitz V."/>
            <person name="Hugenholtz P."/>
            <person name="Klenk H.P."/>
            <person name="Kyrpides N.C."/>
        </authorList>
    </citation>
    <scope>NUCLEOTIDE SEQUENCE [LARGE SCALE GENOMIC DNA]</scope>
    <source>
        <strain evidence="3">ATCC 43054 / DSM 2088 / JCM 10308 / V24 S</strain>
    </source>
</reference>
<gene>
    <name evidence="2" type="ordered locus">Mfer_0371</name>
</gene>